<proteinExistence type="predicted"/>
<dbReference type="EMBL" id="CP027668">
    <property type="protein sequence ID" value="AVO45755.1"/>
    <property type="molecule type" value="Genomic_DNA"/>
</dbReference>
<reference evidence="2 3" key="1">
    <citation type="submission" date="2018-03" db="EMBL/GenBank/DDBJ databases">
        <title>Genome sequencing of Phreatobacter sp.</title>
        <authorList>
            <person name="Kim S.-J."/>
            <person name="Heo J."/>
            <person name="Kwon S.-W."/>
        </authorList>
    </citation>
    <scope>NUCLEOTIDE SEQUENCE [LARGE SCALE GENOMIC DNA]</scope>
    <source>
        <strain evidence="2 3">S-12</strain>
    </source>
</reference>
<organism evidence="2 3">
    <name type="scientific">Phreatobacter cathodiphilus</name>
    <dbReference type="NCBI Taxonomy" id="1868589"/>
    <lineage>
        <taxon>Bacteria</taxon>
        <taxon>Pseudomonadati</taxon>
        <taxon>Pseudomonadota</taxon>
        <taxon>Alphaproteobacteria</taxon>
        <taxon>Hyphomicrobiales</taxon>
        <taxon>Phreatobacteraceae</taxon>
        <taxon>Phreatobacter</taxon>
    </lineage>
</organism>
<dbReference type="KEGG" id="phr:C6569_12145"/>
<dbReference type="RefSeq" id="WP_106749096.1">
    <property type="nucleotide sequence ID" value="NZ_CP027668.1"/>
</dbReference>
<name>A0A2S0NC86_9HYPH</name>
<protein>
    <submittedName>
        <fullName evidence="2">Uncharacterized protein</fullName>
    </submittedName>
</protein>
<dbReference type="Proteomes" id="UP000237889">
    <property type="component" value="Chromosome"/>
</dbReference>
<feature type="compositionally biased region" description="Basic and acidic residues" evidence="1">
    <location>
        <begin position="24"/>
        <end position="35"/>
    </location>
</feature>
<sequence>MDGGERQPDPRPALFRRAPTWSIEHQRQEPERPGFNAWDERVRTRQNIVAAAVVLCLGLATYHVMTELRASSRVLACIEAGHRNCAQPAIPGNGHR</sequence>
<dbReference type="AlphaFoldDB" id="A0A2S0NC86"/>
<evidence type="ECO:0000313" key="3">
    <source>
        <dbReference type="Proteomes" id="UP000237889"/>
    </source>
</evidence>
<evidence type="ECO:0000256" key="1">
    <source>
        <dbReference type="SAM" id="MobiDB-lite"/>
    </source>
</evidence>
<evidence type="ECO:0000313" key="2">
    <source>
        <dbReference type="EMBL" id="AVO45755.1"/>
    </source>
</evidence>
<dbReference type="OrthoDB" id="8480500at2"/>
<gene>
    <name evidence="2" type="ORF">C6569_12145</name>
</gene>
<keyword evidence="3" id="KW-1185">Reference proteome</keyword>
<feature type="region of interest" description="Disordered" evidence="1">
    <location>
        <begin position="1"/>
        <end position="35"/>
    </location>
</feature>
<accession>A0A2S0NC86</accession>